<dbReference type="Proteomes" id="UP000053660">
    <property type="component" value="Unassembled WGS sequence"/>
</dbReference>
<proteinExistence type="predicted"/>
<dbReference type="PANTHER" id="PTHR31562:SF5">
    <property type="entry name" value="GLYCO_TRANS_2-LIKE DOMAIN-CONTAINING PROTEIN"/>
    <property type="match status" value="1"/>
</dbReference>
<protein>
    <submittedName>
        <fullName evidence="1">Uncharacterized protein</fullName>
    </submittedName>
</protein>
<organism evidence="1 2">
    <name type="scientific">Oesophagostomum dentatum</name>
    <name type="common">Nodular worm</name>
    <dbReference type="NCBI Taxonomy" id="61180"/>
    <lineage>
        <taxon>Eukaryota</taxon>
        <taxon>Metazoa</taxon>
        <taxon>Ecdysozoa</taxon>
        <taxon>Nematoda</taxon>
        <taxon>Chromadorea</taxon>
        <taxon>Rhabditida</taxon>
        <taxon>Rhabditina</taxon>
        <taxon>Rhabditomorpha</taxon>
        <taxon>Strongyloidea</taxon>
        <taxon>Strongylidae</taxon>
        <taxon>Oesophagostomum</taxon>
    </lineage>
</organism>
<gene>
    <name evidence="1" type="ORF">OESDEN_04302</name>
</gene>
<dbReference type="AlphaFoldDB" id="A0A0B1TK17"/>
<evidence type="ECO:0000313" key="1">
    <source>
        <dbReference type="EMBL" id="KHJ95750.1"/>
    </source>
</evidence>
<accession>A0A0B1TK17</accession>
<dbReference type="OrthoDB" id="407658at2759"/>
<dbReference type="PANTHER" id="PTHR31562">
    <property type="entry name" value="PROTEIN CBG18972"/>
    <property type="match status" value="1"/>
</dbReference>
<reference evidence="1 2" key="1">
    <citation type="submission" date="2014-03" db="EMBL/GenBank/DDBJ databases">
        <title>Draft genome of the hookworm Oesophagostomum dentatum.</title>
        <authorList>
            <person name="Mitreva M."/>
        </authorList>
    </citation>
    <scope>NUCLEOTIDE SEQUENCE [LARGE SCALE GENOMIC DNA]</scope>
    <source>
        <strain evidence="1 2">OD-Hann</strain>
    </source>
</reference>
<dbReference type="Pfam" id="PF03314">
    <property type="entry name" value="DUF273"/>
    <property type="match status" value="1"/>
</dbReference>
<evidence type="ECO:0000313" key="2">
    <source>
        <dbReference type="Proteomes" id="UP000053660"/>
    </source>
</evidence>
<name>A0A0B1TK17_OESDE</name>
<keyword evidence="2" id="KW-1185">Reference proteome</keyword>
<sequence>MTILLSIRTWKAQLLESFANSEFRLPPNIYGSDNGALHTYLAEILMPPNRTELRKCNWIYENCRGYGDLFLFENCIRKLLGNSQQFGKVKILRKVSTAFLYCVQGTGWVRDHGLTNSKWSVEDDFMIHNWKAGHQLTYKVTPIP</sequence>
<dbReference type="EMBL" id="KN549865">
    <property type="protein sequence ID" value="KHJ95750.1"/>
    <property type="molecule type" value="Genomic_DNA"/>
</dbReference>
<dbReference type="InterPro" id="IPR004988">
    <property type="entry name" value="DUF273"/>
</dbReference>